<keyword evidence="3" id="KW-1185">Reference proteome</keyword>
<dbReference type="CDD" id="cd04301">
    <property type="entry name" value="NAT_SF"/>
    <property type="match status" value="1"/>
</dbReference>
<protein>
    <submittedName>
        <fullName evidence="2">N-acetyltransferase</fullName>
    </submittedName>
</protein>
<dbReference type="Gene3D" id="3.40.630.30">
    <property type="match status" value="1"/>
</dbReference>
<evidence type="ECO:0000313" key="2">
    <source>
        <dbReference type="EMBL" id="RAV99477.1"/>
    </source>
</evidence>
<dbReference type="InterPro" id="IPR053144">
    <property type="entry name" value="Acetyltransferase_Butenolide"/>
</dbReference>
<evidence type="ECO:0000313" key="3">
    <source>
        <dbReference type="Proteomes" id="UP000251889"/>
    </source>
</evidence>
<gene>
    <name evidence="2" type="ORF">DQQ10_19585</name>
</gene>
<dbReference type="EMBL" id="QMFY01000011">
    <property type="protein sequence ID" value="RAV99477.1"/>
    <property type="molecule type" value="Genomic_DNA"/>
</dbReference>
<dbReference type="InterPro" id="IPR016181">
    <property type="entry name" value="Acyl_CoA_acyltransferase"/>
</dbReference>
<dbReference type="OrthoDB" id="3216107at2"/>
<proteinExistence type="predicted"/>
<dbReference type="PANTHER" id="PTHR43233">
    <property type="entry name" value="FAMILY N-ACETYLTRANSFERASE, PUTATIVE (AFU_ORTHOLOGUE AFUA_6G03350)-RELATED"/>
    <property type="match status" value="1"/>
</dbReference>
<dbReference type="GO" id="GO:0016747">
    <property type="term" value="F:acyltransferase activity, transferring groups other than amino-acyl groups"/>
    <property type="evidence" value="ECO:0007669"/>
    <property type="project" value="InterPro"/>
</dbReference>
<dbReference type="PANTHER" id="PTHR43233:SF1">
    <property type="entry name" value="FAMILY N-ACETYLTRANSFERASE, PUTATIVE (AFU_ORTHOLOGUE AFUA_6G03350)-RELATED"/>
    <property type="match status" value="1"/>
</dbReference>
<dbReference type="PROSITE" id="PS51186">
    <property type="entry name" value="GNAT"/>
    <property type="match status" value="1"/>
</dbReference>
<dbReference type="SUPFAM" id="SSF55729">
    <property type="entry name" value="Acyl-CoA N-acyltransferases (Nat)"/>
    <property type="match status" value="1"/>
</dbReference>
<keyword evidence="2" id="KW-0808">Transferase</keyword>
<dbReference type="Proteomes" id="UP000251889">
    <property type="component" value="Unassembled WGS sequence"/>
</dbReference>
<accession>A0A364XYQ9</accession>
<dbReference type="Pfam" id="PF13508">
    <property type="entry name" value="Acetyltransf_7"/>
    <property type="match status" value="1"/>
</dbReference>
<feature type="domain" description="N-acetyltransferase" evidence="1">
    <location>
        <begin position="13"/>
        <end position="149"/>
    </location>
</feature>
<comment type="caution">
    <text evidence="2">The sequence shown here is derived from an EMBL/GenBank/DDBJ whole genome shotgun (WGS) entry which is preliminary data.</text>
</comment>
<organism evidence="2 3">
    <name type="scientific">Pseudochryseolinea flava</name>
    <dbReference type="NCBI Taxonomy" id="2059302"/>
    <lineage>
        <taxon>Bacteria</taxon>
        <taxon>Pseudomonadati</taxon>
        <taxon>Bacteroidota</taxon>
        <taxon>Cytophagia</taxon>
        <taxon>Cytophagales</taxon>
        <taxon>Fulvivirgaceae</taxon>
        <taxon>Pseudochryseolinea</taxon>
    </lineage>
</organism>
<name>A0A364XYQ9_9BACT</name>
<reference evidence="2 3" key="1">
    <citation type="submission" date="2018-06" db="EMBL/GenBank/DDBJ databases">
        <title>Chryseolinea flavus sp. nov., a member of the phylum Bacteroidetes isolated from soil.</title>
        <authorList>
            <person name="Li Y."/>
            <person name="Wang J."/>
        </authorList>
    </citation>
    <scope>NUCLEOTIDE SEQUENCE [LARGE SCALE GENOMIC DNA]</scope>
    <source>
        <strain evidence="2 3">SDU1-6</strain>
    </source>
</reference>
<dbReference type="InterPro" id="IPR000182">
    <property type="entry name" value="GNAT_dom"/>
</dbReference>
<evidence type="ECO:0000259" key="1">
    <source>
        <dbReference type="PROSITE" id="PS51186"/>
    </source>
</evidence>
<sequence length="149" mass="17013">MKNFESGEFTYSTDKSLLDVDYIHAFLSQRSYWAKGIPKEVVVRSIENSLSFGVYHHQKQVGFARVVTDYATFGYLADVFIDEGYRGKGLSKSLMEFVFGLEELKGLRRMVLVTSDAHTLYSRHGFKALAVADRFMELHRPNVYSAPVL</sequence>
<dbReference type="AlphaFoldDB" id="A0A364XYQ9"/>